<keyword evidence="3" id="KW-1185">Reference proteome</keyword>
<evidence type="ECO:0000313" key="2">
    <source>
        <dbReference type="EMBL" id="SCL43831.1"/>
    </source>
</evidence>
<dbReference type="RefSeq" id="WP_141721465.1">
    <property type="nucleotide sequence ID" value="NZ_FMHZ01000001.1"/>
</dbReference>
<dbReference type="STRING" id="47855.GA0070606_0022"/>
<protein>
    <submittedName>
        <fullName evidence="2">Uncharacterized protein</fullName>
    </submittedName>
</protein>
<dbReference type="OrthoDB" id="4762448at2"/>
<sequence>MTSTEWVPLSRRRAGLEPEPPVEGVPPYLEHELQTWLRGQFFQHDGLQSELRLRLRRAGALGNAKDDELLDVVDAVLFWHPWSVFDDGEDVGIELTPEQEREYQEELQMWQHIASQVREILDMGGSSWRVNRTLDGLERRLDDTVTAAVDHARGNARDDAADHLAAAWRAAYGRNPDADKAYDEAVLAVEAVACPVVSPRNPRPTLGTVIRDLRNQESQWELAIGDSTGAPAGIGRLVDMMALLWEGQSRHAGSPNSRRQSQVEGESAVHLAATIVQWLNSGVLRRKP</sequence>
<evidence type="ECO:0000256" key="1">
    <source>
        <dbReference type="SAM" id="MobiDB-lite"/>
    </source>
</evidence>
<proteinExistence type="predicted"/>
<organism evidence="2 3">
    <name type="scientific">Micromonospora citrea</name>
    <dbReference type="NCBI Taxonomy" id="47855"/>
    <lineage>
        <taxon>Bacteria</taxon>
        <taxon>Bacillati</taxon>
        <taxon>Actinomycetota</taxon>
        <taxon>Actinomycetes</taxon>
        <taxon>Micromonosporales</taxon>
        <taxon>Micromonosporaceae</taxon>
        <taxon>Micromonospora</taxon>
    </lineage>
</organism>
<dbReference type="AlphaFoldDB" id="A0A1C6TQC8"/>
<gene>
    <name evidence="2" type="ORF">GA0070606_0022</name>
</gene>
<name>A0A1C6TQC8_9ACTN</name>
<dbReference type="EMBL" id="FMHZ01000001">
    <property type="protein sequence ID" value="SCL43831.1"/>
    <property type="molecule type" value="Genomic_DNA"/>
</dbReference>
<dbReference type="Proteomes" id="UP000199001">
    <property type="component" value="Unassembled WGS sequence"/>
</dbReference>
<evidence type="ECO:0000313" key="3">
    <source>
        <dbReference type="Proteomes" id="UP000199001"/>
    </source>
</evidence>
<reference evidence="3" key="1">
    <citation type="submission" date="2016-06" db="EMBL/GenBank/DDBJ databases">
        <authorList>
            <person name="Varghese N."/>
            <person name="Submissions Spin"/>
        </authorList>
    </citation>
    <scope>NUCLEOTIDE SEQUENCE [LARGE SCALE GENOMIC DNA]</scope>
    <source>
        <strain evidence="3">DSM 43903</strain>
    </source>
</reference>
<accession>A0A1C6TQC8</accession>
<feature type="region of interest" description="Disordered" evidence="1">
    <location>
        <begin position="1"/>
        <end position="23"/>
    </location>
</feature>